<dbReference type="AlphaFoldDB" id="A0A7X3S838"/>
<dbReference type="Pfam" id="PF06698">
    <property type="entry name" value="DUF1192"/>
    <property type="match status" value="1"/>
</dbReference>
<dbReference type="InterPro" id="IPR009579">
    <property type="entry name" value="DUF1192"/>
</dbReference>
<dbReference type="Proteomes" id="UP000433101">
    <property type="component" value="Unassembled WGS sequence"/>
</dbReference>
<proteinExistence type="predicted"/>
<comment type="caution">
    <text evidence="1">The sequence shown here is derived from an EMBL/GenBank/DDBJ whole genome shotgun (WGS) entry which is preliminary data.</text>
</comment>
<name>A0A7X3S838_9HYPH</name>
<evidence type="ECO:0000313" key="2">
    <source>
        <dbReference type="Proteomes" id="UP000433101"/>
    </source>
</evidence>
<sequence>MNERDDDLPLITPGVEIRVGDDLARLSVNELDERLAALEHEIERVRKERDDRSGVRAAADAIFRK</sequence>
<gene>
    <name evidence="1" type="ORF">GR183_10700</name>
</gene>
<accession>A0A7X3S838</accession>
<organism evidence="1 2">
    <name type="scientific">Stappia sediminis</name>
    <dbReference type="NCBI Taxonomy" id="2692190"/>
    <lineage>
        <taxon>Bacteria</taxon>
        <taxon>Pseudomonadati</taxon>
        <taxon>Pseudomonadota</taxon>
        <taxon>Alphaproteobacteria</taxon>
        <taxon>Hyphomicrobiales</taxon>
        <taxon>Stappiaceae</taxon>
        <taxon>Stappia</taxon>
    </lineage>
</organism>
<dbReference type="RefSeq" id="WP_160775557.1">
    <property type="nucleotide sequence ID" value="NZ_WUMV01000003.1"/>
</dbReference>
<evidence type="ECO:0000313" key="1">
    <source>
        <dbReference type="EMBL" id="MXN65370.1"/>
    </source>
</evidence>
<keyword evidence="2" id="KW-1185">Reference proteome</keyword>
<dbReference type="EMBL" id="WUMV01000003">
    <property type="protein sequence ID" value="MXN65370.1"/>
    <property type="molecule type" value="Genomic_DNA"/>
</dbReference>
<reference evidence="1 2" key="1">
    <citation type="submission" date="2019-12" db="EMBL/GenBank/DDBJ databases">
        <authorList>
            <person name="Li M."/>
        </authorList>
    </citation>
    <scope>NUCLEOTIDE SEQUENCE [LARGE SCALE GENOMIC DNA]</scope>
    <source>
        <strain evidence="1 2">GBMRC 2046</strain>
    </source>
</reference>
<protein>
    <submittedName>
        <fullName evidence="1">DUF1192 family protein</fullName>
    </submittedName>
</protein>